<dbReference type="EnsemblPlants" id="AET2Gv20810000.12">
    <property type="protein sequence ID" value="AET2Gv20810000.12"/>
    <property type="gene ID" value="AET2Gv20810000"/>
</dbReference>
<dbReference type="AlphaFoldDB" id="A0A453CD71"/>
<name>A0A453CD71_AEGTS</name>
<evidence type="ECO:0000313" key="3">
    <source>
        <dbReference type="Proteomes" id="UP000015105"/>
    </source>
</evidence>
<feature type="region of interest" description="Disordered" evidence="1">
    <location>
        <begin position="1"/>
        <end position="34"/>
    </location>
</feature>
<keyword evidence="3" id="KW-1185">Reference proteome</keyword>
<evidence type="ECO:0000256" key="1">
    <source>
        <dbReference type="SAM" id="MobiDB-lite"/>
    </source>
</evidence>
<evidence type="ECO:0000313" key="2">
    <source>
        <dbReference type="EnsemblPlants" id="AET2Gv20810000.12"/>
    </source>
</evidence>
<proteinExistence type="predicted"/>
<feature type="compositionally biased region" description="Basic residues" evidence="1">
    <location>
        <begin position="106"/>
        <end position="115"/>
    </location>
</feature>
<reference evidence="2" key="4">
    <citation type="submission" date="2019-03" db="UniProtKB">
        <authorList>
            <consortium name="EnsemblPlants"/>
        </authorList>
    </citation>
    <scope>IDENTIFICATION</scope>
</reference>
<dbReference type="Proteomes" id="UP000015105">
    <property type="component" value="Chromosome 2D"/>
</dbReference>
<dbReference type="Gramene" id="AET2Gv20810000.12">
    <property type="protein sequence ID" value="AET2Gv20810000.12"/>
    <property type="gene ID" value="AET2Gv20810000"/>
</dbReference>
<feature type="region of interest" description="Disordered" evidence="1">
    <location>
        <begin position="52"/>
        <end position="115"/>
    </location>
</feature>
<protein>
    <submittedName>
        <fullName evidence="2">Uncharacterized protein</fullName>
    </submittedName>
</protein>
<sequence>RWRTNAAPTPPPAEQTLRRSTRRSAHITTFPPVGVAPPVERVVRAPAFSAYGPSSLLYPATKNYPKKNSQNQKNPPRPGGICSSSPPRYIPIEEIGFSVDSPGEKSKKKGGGIAM</sequence>
<reference evidence="3" key="1">
    <citation type="journal article" date="2014" name="Science">
        <title>Ancient hybridizations among the ancestral genomes of bread wheat.</title>
        <authorList>
            <consortium name="International Wheat Genome Sequencing Consortium,"/>
            <person name="Marcussen T."/>
            <person name="Sandve S.R."/>
            <person name="Heier L."/>
            <person name="Spannagl M."/>
            <person name="Pfeifer M."/>
            <person name="Jakobsen K.S."/>
            <person name="Wulff B.B."/>
            <person name="Steuernagel B."/>
            <person name="Mayer K.F."/>
            <person name="Olsen O.A."/>
        </authorList>
    </citation>
    <scope>NUCLEOTIDE SEQUENCE [LARGE SCALE GENOMIC DNA]</scope>
    <source>
        <strain evidence="3">cv. AL8/78</strain>
    </source>
</reference>
<reference evidence="3" key="2">
    <citation type="journal article" date="2017" name="Nat. Plants">
        <title>The Aegilops tauschii genome reveals multiple impacts of transposons.</title>
        <authorList>
            <person name="Zhao G."/>
            <person name="Zou C."/>
            <person name="Li K."/>
            <person name="Wang K."/>
            <person name="Li T."/>
            <person name="Gao L."/>
            <person name="Zhang X."/>
            <person name="Wang H."/>
            <person name="Yang Z."/>
            <person name="Liu X."/>
            <person name="Jiang W."/>
            <person name="Mao L."/>
            <person name="Kong X."/>
            <person name="Jiao Y."/>
            <person name="Jia J."/>
        </authorList>
    </citation>
    <scope>NUCLEOTIDE SEQUENCE [LARGE SCALE GENOMIC DNA]</scope>
    <source>
        <strain evidence="3">cv. AL8/78</strain>
    </source>
</reference>
<organism evidence="2 3">
    <name type="scientific">Aegilops tauschii subsp. strangulata</name>
    <name type="common">Goatgrass</name>
    <dbReference type="NCBI Taxonomy" id="200361"/>
    <lineage>
        <taxon>Eukaryota</taxon>
        <taxon>Viridiplantae</taxon>
        <taxon>Streptophyta</taxon>
        <taxon>Embryophyta</taxon>
        <taxon>Tracheophyta</taxon>
        <taxon>Spermatophyta</taxon>
        <taxon>Magnoliopsida</taxon>
        <taxon>Liliopsida</taxon>
        <taxon>Poales</taxon>
        <taxon>Poaceae</taxon>
        <taxon>BOP clade</taxon>
        <taxon>Pooideae</taxon>
        <taxon>Triticodae</taxon>
        <taxon>Triticeae</taxon>
        <taxon>Triticinae</taxon>
        <taxon>Aegilops</taxon>
    </lineage>
</organism>
<reference evidence="2" key="5">
    <citation type="journal article" date="2021" name="G3 (Bethesda)">
        <title>Aegilops tauschii genome assembly Aet v5.0 features greater sequence contiguity and improved annotation.</title>
        <authorList>
            <person name="Wang L."/>
            <person name="Zhu T."/>
            <person name="Rodriguez J.C."/>
            <person name="Deal K.R."/>
            <person name="Dubcovsky J."/>
            <person name="McGuire P.E."/>
            <person name="Lux T."/>
            <person name="Spannagl M."/>
            <person name="Mayer K.F.X."/>
            <person name="Baldrich P."/>
            <person name="Meyers B.C."/>
            <person name="Huo N."/>
            <person name="Gu Y.Q."/>
            <person name="Zhou H."/>
            <person name="Devos K.M."/>
            <person name="Bennetzen J.L."/>
            <person name="Unver T."/>
            <person name="Budak H."/>
            <person name="Gulick P.J."/>
            <person name="Galiba G."/>
            <person name="Kalapos B."/>
            <person name="Nelson D.R."/>
            <person name="Li P."/>
            <person name="You F.M."/>
            <person name="Luo M.C."/>
            <person name="Dvorak J."/>
        </authorList>
    </citation>
    <scope>NUCLEOTIDE SEQUENCE [LARGE SCALE GENOMIC DNA]</scope>
    <source>
        <strain evidence="2">cv. AL8/78</strain>
    </source>
</reference>
<accession>A0A453CD71</accession>
<reference evidence="2" key="3">
    <citation type="journal article" date="2017" name="Nature">
        <title>Genome sequence of the progenitor of the wheat D genome Aegilops tauschii.</title>
        <authorList>
            <person name="Luo M.C."/>
            <person name="Gu Y.Q."/>
            <person name="Puiu D."/>
            <person name="Wang H."/>
            <person name="Twardziok S.O."/>
            <person name="Deal K.R."/>
            <person name="Huo N."/>
            <person name="Zhu T."/>
            <person name="Wang L."/>
            <person name="Wang Y."/>
            <person name="McGuire P.E."/>
            <person name="Liu S."/>
            <person name="Long H."/>
            <person name="Ramasamy R.K."/>
            <person name="Rodriguez J.C."/>
            <person name="Van S.L."/>
            <person name="Yuan L."/>
            <person name="Wang Z."/>
            <person name="Xia Z."/>
            <person name="Xiao L."/>
            <person name="Anderson O.D."/>
            <person name="Ouyang S."/>
            <person name="Liang Y."/>
            <person name="Zimin A.V."/>
            <person name="Pertea G."/>
            <person name="Qi P."/>
            <person name="Bennetzen J.L."/>
            <person name="Dai X."/>
            <person name="Dawson M.W."/>
            <person name="Muller H.G."/>
            <person name="Kugler K."/>
            <person name="Rivarola-Duarte L."/>
            <person name="Spannagl M."/>
            <person name="Mayer K.F.X."/>
            <person name="Lu F.H."/>
            <person name="Bevan M.W."/>
            <person name="Leroy P."/>
            <person name="Li P."/>
            <person name="You F.M."/>
            <person name="Sun Q."/>
            <person name="Liu Z."/>
            <person name="Lyons E."/>
            <person name="Wicker T."/>
            <person name="Salzberg S.L."/>
            <person name="Devos K.M."/>
            <person name="Dvorak J."/>
        </authorList>
    </citation>
    <scope>NUCLEOTIDE SEQUENCE [LARGE SCALE GENOMIC DNA]</scope>
    <source>
        <strain evidence="2">cv. AL8/78</strain>
    </source>
</reference>